<comment type="caution">
    <text evidence="5">The sequence shown here is derived from an EMBL/GenBank/DDBJ whole genome shotgun (WGS) entry which is preliminary data.</text>
</comment>
<dbReference type="AlphaFoldDB" id="A0A9P0TK81"/>
<keyword evidence="6" id="KW-1185">Reference proteome</keyword>
<evidence type="ECO:0000313" key="5">
    <source>
        <dbReference type="EMBL" id="CAH4033195.1"/>
    </source>
</evidence>
<dbReference type="InterPro" id="IPR004827">
    <property type="entry name" value="bZIP"/>
</dbReference>
<dbReference type="Proteomes" id="UP001152562">
    <property type="component" value="Unassembled WGS sequence"/>
</dbReference>
<keyword evidence="1" id="KW-0805">Transcription regulation</keyword>
<evidence type="ECO:0000259" key="4">
    <source>
        <dbReference type="PROSITE" id="PS00036"/>
    </source>
</evidence>
<proteinExistence type="predicted"/>
<evidence type="ECO:0000256" key="1">
    <source>
        <dbReference type="ARBA" id="ARBA00023015"/>
    </source>
</evidence>
<keyword evidence="3" id="KW-0804">Transcription</keyword>
<protein>
    <recommendedName>
        <fullName evidence="4">BZIP domain-containing protein</fullName>
    </recommendedName>
</protein>
<dbReference type="InterPro" id="IPR008917">
    <property type="entry name" value="TF_DNA-bd_sf"/>
</dbReference>
<dbReference type="GO" id="GO:0003700">
    <property type="term" value="F:DNA-binding transcription factor activity"/>
    <property type="evidence" value="ECO:0007669"/>
    <property type="project" value="InterPro"/>
</dbReference>
<dbReference type="PROSITE" id="PS00036">
    <property type="entry name" value="BZIP_BASIC"/>
    <property type="match status" value="1"/>
</dbReference>
<accession>A0A9P0TK81</accession>
<evidence type="ECO:0000256" key="2">
    <source>
        <dbReference type="ARBA" id="ARBA00023125"/>
    </source>
</evidence>
<gene>
    <name evidence="5" type="ORF">PIBRA_LOCUS9511</name>
</gene>
<feature type="domain" description="BZIP" evidence="4">
    <location>
        <begin position="59"/>
        <end position="74"/>
    </location>
</feature>
<organism evidence="5 6">
    <name type="scientific">Pieris brassicae</name>
    <name type="common">White butterfly</name>
    <name type="synonym">Large white butterfly</name>
    <dbReference type="NCBI Taxonomy" id="7116"/>
    <lineage>
        <taxon>Eukaryota</taxon>
        <taxon>Metazoa</taxon>
        <taxon>Ecdysozoa</taxon>
        <taxon>Arthropoda</taxon>
        <taxon>Hexapoda</taxon>
        <taxon>Insecta</taxon>
        <taxon>Pterygota</taxon>
        <taxon>Neoptera</taxon>
        <taxon>Endopterygota</taxon>
        <taxon>Lepidoptera</taxon>
        <taxon>Glossata</taxon>
        <taxon>Ditrysia</taxon>
        <taxon>Papilionoidea</taxon>
        <taxon>Pieridae</taxon>
        <taxon>Pierinae</taxon>
        <taxon>Pieris</taxon>
    </lineage>
</organism>
<name>A0A9P0TK81_PIEBR</name>
<dbReference type="SUPFAM" id="SSF47454">
    <property type="entry name" value="A DNA-binding domain in eukaryotic transcription factors"/>
    <property type="match status" value="1"/>
</dbReference>
<evidence type="ECO:0000313" key="6">
    <source>
        <dbReference type="Proteomes" id="UP001152562"/>
    </source>
</evidence>
<dbReference type="EMBL" id="CALOZG010000029">
    <property type="protein sequence ID" value="CAH4033195.1"/>
    <property type="molecule type" value="Genomic_DNA"/>
</dbReference>
<keyword evidence="2" id="KW-0238">DNA-binding</keyword>
<dbReference type="Gene3D" id="1.10.880.10">
    <property type="entry name" value="Transcription factor, Skn-1-like, DNA-binding domain"/>
    <property type="match status" value="1"/>
</dbReference>
<evidence type="ECO:0000256" key="3">
    <source>
        <dbReference type="ARBA" id="ARBA00023163"/>
    </source>
</evidence>
<dbReference type="GO" id="GO:0003677">
    <property type="term" value="F:DNA binding"/>
    <property type="evidence" value="ECO:0007669"/>
    <property type="project" value="UniProtKB-KW"/>
</dbReference>
<sequence>MDDNSKNASSYQHDQEILDARGISMTVEEVAGLPTCKYTEKVQSLNLKDDDLMFLKGLRRRIRNRLASQNSRRRSMENLRRLTRELRAVRACRDDALSERRMLLATRTVLRTRYGALRTHILEDNGRPSDIFQQLAVRITFRPVFQKVLEERDDNAKVPDLDPEIVIESPKSDNYPSLKTQIFECRIDKLVQQSVNHIYKEKDAKTDYKSENVYKLKANDYMSDINSKIDKQIGCIRTNENYKENKKKDIDYKSEDNIMDRPIDGRNYKFENDYKIEMETDRIQKQEWKYKENDYSEDVINKVCAKTVFLDGVLNLSKKKSHGRKQTAPRRIAYTFSEPDSDGVLDLKIKKEPQ</sequence>
<reference evidence="5" key="1">
    <citation type="submission" date="2022-05" db="EMBL/GenBank/DDBJ databases">
        <authorList>
            <person name="Okamura Y."/>
        </authorList>
    </citation>
    <scope>NUCLEOTIDE SEQUENCE</scope>
</reference>